<evidence type="ECO:0000256" key="3">
    <source>
        <dbReference type="ARBA" id="ARBA00022679"/>
    </source>
</evidence>
<gene>
    <name evidence="5" type="ORF">KUV31_06975</name>
</gene>
<evidence type="ECO:0000256" key="2">
    <source>
        <dbReference type="ARBA" id="ARBA00022676"/>
    </source>
</evidence>
<dbReference type="InterPro" id="IPR001173">
    <property type="entry name" value="Glyco_trans_2-like"/>
</dbReference>
<dbReference type="Pfam" id="PF00535">
    <property type="entry name" value="Glycos_transf_2"/>
    <property type="match status" value="1"/>
</dbReference>
<feature type="domain" description="Glycosyltransferase 2-like" evidence="4">
    <location>
        <begin position="11"/>
        <end position="144"/>
    </location>
</feature>
<dbReference type="InterPro" id="IPR029044">
    <property type="entry name" value="Nucleotide-diphossugar_trans"/>
</dbReference>
<dbReference type="CDD" id="cd00761">
    <property type="entry name" value="Glyco_tranf_GTA_type"/>
    <property type="match status" value="1"/>
</dbReference>
<dbReference type="PANTHER" id="PTHR43630:SF1">
    <property type="entry name" value="POLY-BETA-1,6-N-ACETYL-D-GLUCOSAMINE SYNTHASE"/>
    <property type="match status" value="1"/>
</dbReference>
<dbReference type="AlphaFoldDB" id="A0A9Q3S0Q4"/>
<proteinExistence type="inferred from homology"/>
<sequence length="317" mass="36383">MQTERRRYALISPCRNEADYIRKTLDSVVAQSEPPTLWVIVDDGSTDATATILEEYTSRYAWIKAVQMPDRGHRSVGPGVIEAFYAGMSHLRLGDFDFVCKLDVDLDLPPRYFEILMDRMEENPRLGSASGKPYNRTKRGAWVSEKCGDEMSVGMTKFYRVKCFEQIGGFVREVMWDAIDCHKSRQLGWIVRSWDETQLQFEHLRPMGSSQKSILTGRARHGFGQYFMGSDPIYFVATAVFRMTQWPYVVGGMAMIFGYVRAWLRREEQLDDKSLRAFIRSYQLQALFKGKAAAVAAIEARQEGLWSDRVEKSKSIA</sequence>
<evidence type="ECO:0000256" key="1">
    <source>
        <dbReference type="ARBA" id="ARBA00006739"/>
    </source>
</evidence>
<reference evidence="5" key="1">
    <citation type="submission" date="2021-06" db="EMBL/GenBank/DDBJ databases">
        <title>50 bacteria genomes isolated from Dapeng, Shenzhen, China.</title>
        <authorList>
            <person name="Zheng W."/>
            <person name="Yu S."/>
            <person name="Huang Y."/>
        </authorList>
    </citation>
    <scope>NUCLEOTIDE SEQUENCE</scope>
    <source>
        <strain evidence="5">DP4N28-2</strain>
    </source>
</reference>
<evidence type="ECO:0000259" key="4">
    <source>
        <dbReference type="Pfam" id="PF00535"/>
    </source>
</evidence>
<dbReference type="SUPFAM" id="SSF53448">
    <property type="entry name" value="Nucleotide-diphospho-sugar transferases"/>
    <property type="match status" value="1"/>
</dbReference>
<evidence type="ECO:0000313" key="6">
    <source>
        <dbReference type="Proteomes" id="UP000824927"/>
    </source>
</evidence>
<dbReference type="RefSeq" id="WP_222405011.1">
    <property type="nucleotide sequence ID" value="NZ_JAHVKP010000001.1"/>
</dbReference>
<accession>A0A9Q3S0Q4</accession>
<keyword evidence="2" id="KW-0328">Glycosyltransferase</keyword>
<keyword evidence="3" id="KW-0808">Transferase</keyword>
<protein>
    <submittedName>
        <fullName evidence="5">Glycosyltransferase family 2 protein</fullName>
    </submittedName>
</protein>
<dbReference type="Proteomes" id="UP000824927">
    <property type="component" value="Unassembled WGS sequence"/>
</dbReference>
<dbReference type="GO" id="GO:0016757">
    <property type="term" value="F:glycosyltransferase activity"/>
    <property type="evidence" value="ECO:0007669"/>
    <property type="project" value="UniProtKB-KW"/>
</dbReference>
<dbReference type="EMBL" id="JAHVKP010000001">
    <property type="protein sequence ID" value="MBY6218084.1"/>
    <property type="molecule type" value="Genomic_DNA"/>
</dbReference>
<organism evidence="5 6">
    <name type="scientific">Qipengyuania aquimaris</name>
    <dbReference type="NCBI Taxonomy" id="255984"/>
    <lineage>
        <taxon>Bacteria</taxon>
        <taxon>Pseudomonadati</taxon>
        <taxon>Pseudomonadota</taxon>
        <taxon>Alphaproteobacteria</taxon>
        <taxon>Sphingomonadales</taxon>
        <taxon>Erythrobacteraceae</taxon>
        <taxon>Qipengyuania</taxon>
    </lineage>
</organism>
<evidence type="ECO:0000313" key="5">
    <source>
        <dbReference type="EMBL" id="MBY6218084.1"/>
    </source>
</evidence>
<comment type="similarity">
    <text evidence="1">Belongs to the glycosyltransferase 2 family.</text>
</comment>
<name>A0A9Q3S0Q4_9SPHN</name>
<dbReference type="PANTHER" id="PTHR43630">
    <property type="entry name" value="POLY-BETA-1,6-N-ACETYL-D-GLUCOSAMINE SYNTHASE"/>
    <property type="match status" value="1"/>
</dbReference>
<dbReference type="Gene3D" id="3.90.550.10">
    <property type="entry name" value="Spore Coat Polysaccharide Biosynthesis Protein SpsA, Chain A"/>
    <property type="match status" value="1"/>
</dbReference>
<comment type="caution">
    <text evidence="5">The sequence shown here is derived from an EMBL/GenBank/DDBJ whole genome shotgun (WGS) entry which is preliminary data.</text>
</comment>